<dbReference type="Proteomes" id="UP000239867">
    <property type="component" value="Chromosome"/>
</dbReference>
<dbReference type="InterPro" id="IPR059223">
    <property type="entry name" value="DVU0772-like"/>
</dbReference>
<reference evidence="2 3" key="1">
    <citation type="journal article" date="2018" name="MBio">
        <title>Insights into the evolution of host association through the isolation and characterization of a novel human periodontal pathobiont, Desulfobulbus oralis.</title>
        <authorList>
            <person name="Cross K.L."/>
            <person name="Chirania P."/>
            <person name="Xiong W."/>
            <person name="Beall C.J."/>
            <person name="Elkins J.G."/>
            <person name="Giannone R.J."/>
            <person name="Griffen A.L."/>
            <person name="Guss A.M."/>
            <person name="Hettich R.L."/>
            <person name="Joshi S.S."/>
            <person name="Mokrzan E.M."/>
            <person name="Martin R.K."/>
            <person name="Zhulin I.B."/>
            <person name="Leys E.J."/>
            <person name="Podar M."/>
        </authorList>
    </citation>
    <scope>NUCLEOTIDE SEQUENCE [LARGE SCALE GENOMIC DNA]</scope>
    <source>
        <strain evidence="2 3">ORNL</strain>
    </source>
</reference>
<name>A0A2L1GP30_9BACT</name>
<dbReference type="NCBIfam" id="NF045682">
    <property type="entry name" value="DVU0772_fam"/>
    <property type="match status" value="1"/>
</dbReference>
<evidence type="ECO:0000259" key="1">
    <source>
        <dbReference type="Pfam" id="PF07603"/>
    </source>
</evidence>
<protein>
    <recommendedName>
        <fullName evidence="1">Lcl C-terminal domain-containing protein</fullName>
    </recommendedName>
</protein>
<evidence type="ECO:0000313" key="3">
    <source>
        <dbReference type="Proteomes" id="UP000239867"/>
    </source>
</evidence>
<keyword evidence="3" id="KW-1185">Reference proteome</keyword>
<dbReference type="InterPro" id="IPR011460">
    <property type="entry name" value="Lcl_C"/>
</dbReference>
<feature type="domain" description="Lcl C-terminal" evidence="1">
    <location>
        <begin position="198"/>
        <end position="299"/>
    </location>
</feature>
<dbReference type="Pfam" id="PF07603">
    <property type="entry name" value="Lcl_C"/>
    <property type="match status" value="1"/>
</dbReference>
<evidence type="ECO:0000313" key="2">
    <source>
        <dbReference type="EMBL" id="AVD71440.1"/>
    </source>
</evidence>
<dbReference type="AlphaFoldDB" id="A0A2L1GP30"/>
<dbReference type="RefSeq" id="WP_104936699.1">
    <property type="nucleotide sequence ID" value="NZ_CP021255.1"/>
</dbReference>
<gene>
    <name evidence="2" type="ORF">CAY53_08155</name>
</gene>
<dbReference type="OrthoDB" id="5471332at2"/>
<sequence length="318" mass="36572">MSLFKHLDVAGKPQIDWEMTPEYTFGTFESWGGKERLRNNNERFYYFFVDGWSKTPKLCLMERAVKYARVLAEIKAPEEMVRRCVQEQGRVSHYDRTFAVNQELKDWLVKNVIEADDDSLVVPLKEEEAPEIVASGLPLRASATIPEPVTQVWLPQGLRELDEADVDEAVERYNFPDQERNPGGAFPHVFVDNGDDLTISDRATGLMWQRTGLDIMSCRLMRLAVDELNRKGFAGFHDWRLPSLEEAMSLMENEKLANGQYLHRCFSAGAPFVFANAPRKRGGHWFVDYKQGRIFWASATIPGGFGRLCRTDEEIRRK</sequence>
<dbReference type="EMBL" id="CP021255">
    <property type="protein sequence ID" value="AVD71440.1"/>
    <property type="molecule type" value="Genomic_DNA"/>
</dbReference>
<dbReference type="KEGG" id="deo:CAY53_08155"/>
<proteinExistence type="predicted"/>
<organism evidence="2 3">
    <name type="scientific">Desulfobulbus oralis</name>
    <dbReference type="NCBI Taxonomy" id="1986146"/>
    <lineage>
        <taxon>Bacteria</taxon>
        <taxon>Pseudomonadati</taxon>
        <taxon>Thermodesulfobacteriota</taxon>
        <taxon>Desulfobulbia</taxon>
        <taxon>Desulfobulbales</taxon>
        <taxon>Desulfobulbaceae</taxon>
        <taxon>Desulfobulbus</taxon>
    </lineage>
</organism>
<accession>A0A2L1GP30</accession>